<dbReference type="EMBL" id="QTSX02006475">
    <property type="protein sequence ID" value="KAJ9053990.1"/>
    <property type="molecule type" value="Genomic_DNA"/>
</dbReference>
<proteinExistence type="predicted"/>
<keyword evidence="2" id="KW-1185">Reference proteome</keyword>
<protein>
    <submittedName>
        <fullName evidence="1">Uncharacterized protein</fullName>
    </submittedName>
</protein>
<name>A0ACC2RVA3_9FUNG</name>
<dbReference type="Proteomes" id="UP001165960">
    <property type="component" value="Unassembled WGS sequence"/>
</dbReference>
<evidence type="ECO:0000313" key="2">
    <source>
        <dbReference type="Proteomes" id="UP001165960"/>
    </source>
</evidence>
<organism evidence="1 2">
    <name type="scientific">Entomophthora muscae</name>
    <dbReference type="NCBI Taxonomy" id="34485"/>
    <lineage>
        <taxon>Eukaryota</taxon>
        <taxon>Fungi</taxon>
        <taxon>Fungi incertae sedis</taxon>
        <taxon>Zoopagomycota</taxon>
        <taxon>Entomophthoromycotina</taxon>
        <taxon>Entomophthoromycetes</taxon>
        <taxon>Entomophthorales</taxon>
        <taxon>Entomophthoraceae</taxon>
        <taxon>Entomophthora</taxon>
    </lineage>
</organism>
<reference evidence="1" key="1">
    <citation type="submission" date="2022-04" db="EMBL/GenBank/DDBJ databases">
        <title>Genome of the entomopathogenic fungus Entomophthora muscae.</title>
        <authorList>
            <person name="Elya C."/>
            <person name="Lovett B.R."/>
            <person name="Lee E."/>
            <person name="Macias A.M."/>
            <person name="Hajek A.E."/>
            <person name="De Bivort B.L."/>
            <person name="Kasson M.T."/>
            <person name="De Fine Licht H.H."/>
            <person name="Stajich J.E."/>
        </authorList>
    </citation>
    <scope>NUCLEOTIDE SEQUENCE</scope>
    <source>
        <strain evidence="1">Berkeley</strain>
    </source>
</reference>
<accession>A0ACC2RVA3</accession>
<sequence>MAFAWRSSGISYLKYSQICAQAVRNALKADLKSSAQIRVEQGIKFANWSEGKASENQFLESPKAEKN</sequence>
<comment type="caution">
    <text evidence="1">The sequence shown here is derived from an EMBL/GenBank/DDBJ whole genome shotgun (WGS) entry which is preliminary data.</text>
</comment>
<gene>
    <name evidence="1" type="ORF">DSO57_1019168</name>
</gene>
<evidence type="ECO:0000313" key="1">
    <source>
        <dbReference type="EMBL" id="KAJ9053990.1"/>
    </source>
</evidence>